<name>A0AAW1X5C8_RUBAR</name>
<evidence type="ECO:0000313" key="3">
    <source>
        <dbReference type="Proteomes" id="UP001457282"/>
    </source>
</evidence>
<evidence type="ECO:0000256" key="1">
    <source>
        <dbReference type="SAM" id="MobiDB-lite"/>
    </source>
</evidence>
<organism evidence="2 3">
    <name type="scientific">Rubus argutus</name>
    <name type="common">Southern blackberry</name>
    <dbReference type="NCBI Taxonomy" id="59490"/>
    <lineage>
        <taxon>Eukaryota</taxon>
        <taxon>Viridiplantae</taxon>
        <taxon>Streptophyta</taxon>
        <taxon>Embryophyta</taxon>
        <taxon>Tracheophyta</taxon>
        <taxon>Spermatophyta</taxon>
        <taxon>Magnoliopsida</taxon>
        <taxon>eudicotyledons</taxon>
        <taxon>Gunneridae</taxon>
        <taxon>Pentapetalae</taxon>
        <taxon>rosids</taxon>
        <taxon>fabids</taxon>
        <taxon>Rosales</taxon>
        <taxon>Rosaceae</taxon>
        <taxon>Rosoideae</taxon>
        <taxon>Rosoideae incertae sedis</taxon>
        <taxon>Rubus</taxon>
    </lineage>
</organism>
<comment type="caution">
    <text evidence="2">The sequence shown here is derived from an EMBL/GenBank/DDBJ whole genome shotgun (WGS) entry which is preliminary data.</text>
</comment>
<feature type="compositionally biased region" description="Low complexity" evidence="1">
    <location>
        <begin position="42"/>
        <end position="51"/>
    </location>
</feature>
<reference evidence="2 3" key="1">
    <citation type="journal article" date="2023" name="G3 (Bethesda)">
        <title>A chromosome-length genome assembly and annotation of blackberry (Rubus argutus, cv. 'Hillquist').</title>
        <authorList>
            <person name="Bruna T."/>
            <person name="Aryal R."/>
            <person name="Dudchenko O."/>
            <person name="Sargent D.J."/>
            <person name="Mead D."/>
            <person name="Buti M."/>
            <person name="Cavallini A."/>
            <person name="Hytonen T."/>
            <person name="Andres J."/>
            <person name="Pham M."/>
            <person name="Weisz D."/>
            <person name="Mascagni F."/>
            <person name="Usai G."/>
            <person name="Natali L."/>
            <person name="Bassil N."/>
            <person name="Fernandez G.E."/>
            <person name="Lomsadze A."/>
            <person name="Armour M."/>
            <person name="Olukolu B."/>
            <person name="Poorten T."/>
            <person name="Britton C."/>
            <person name="Davik J."/>
            <person name="Ashrafi H."/>
            <person name="Aiden E.L."/>
            <person name="Borodovsky M."/>
            <person name="Worthington M."/>
        </authorList>
    </citation>
    <scope>NUCLEOTIDE SEQUENCE [LARGE SCALE GENOMIC DNA]</scope>
    <source>
        <strain evidence="2">PI 553951</strain>
    </source>
</reference>
<gene>
    <name evidence="2" type="ORF">M0R45_019266</name>
</gene>
<dbReference type="AlphaFoldDB" id="A0AAW1X5C8"/>
<evidence type="ECO:0000313" key="2">
    <source>
        <dbReference type="EMBL" id="KAK9932015.1"/>
    </source>
</evidence>
<accession>A0AAW1X5C8</accession>
<feature type="region of interest" description="Disordered" evidence="1">
    <location>
        <begin position="30"/>
        <end position="64"/>
    </location>
</feature>
<sequence>MAIATKLTRASPIMHVLCFAHPAPCTPKAHHCLANSAHDNKPQSPKQSSQSHPHHGGLPKLQIPQQNPAITPLYLQLQSPAETPRLCSIQLYQEAASTAKPTWFRASAQP</sequence>
<dbReference type="EMBL" id="JBEDUW010000004">
    <property type="protein sequence ID" value="KAK9932015.1"/>
    <property type="molecule type" value="Genomic_DNA"/>
</dbReference>
<protein>
    <submittedName>
        <fullName evidence="2">Uncharacterized protein</fullName>
    </submittedName>
</protein>
<keyword evidence="3" id="KW-1185">Reference proteome</keyword>
<proteinExistence type="predicted"/>
<dbReference type="Proteomes" id="UP001457282">
    <property type="component" value="Unassembled WGS sequence"/>
</dbReference>